<feature type="transmembrane region" description="Helical" evidence="1">
    <location>
        <begin position="34"/>
        <end position="57"/>
    </location>
</feature>
<name>A0A1H1QUA1_9BRAD</name>
<dbReference type="AlphaFoldDB" id="A0A1H1QUA1"/>
<dbReference type="Proteomes" id="UP000243904">
    <property type="component" value="Chromosome I"/>
</dbReference>
<protein>
    <submittedName>
        <fullName evidence="2">Uncharacterized protein</fullName>
    </submittedName>
</protein>
<proteinExistence type="predicted"/>
<reference evidence="3" key="1">
    <citation type="submission" date="2016-10" db="EMBL/GenBank/DDBJ databases">
        <authorList>
            <person name="Varghese N."/>
            <person name="Submissions S."/>
        </authorList>
    </citation>
    <scope>NUCLEOTIDE SEQUENCE [LARGE SCALE GENOMIC DNA]</scope>
    <source>
        <strain evidence="3">GAS369</strain>
    </source>
</reference>
<accession>A0A1H1QUA1</accession>
<keyword evidence="1" id="KW-0812">Transmembrane</keyword>
<dbReference type="RefSeq" id="WP_146686807.1">
    <property type="nucleotide sequence ID" value="NZ_LT629750.1"/>
</dbReference>
<feature type="transmembrane region" description="Helical" evidence="1">
    <location>
        <begin position="7"/>
        <end position="28"/>
    </location>
</feature>
<gene>
    <name evidence="2" type="ORF">SAMN05444158_1536</name>
</gene>
<evidence type="ECO:0000313" key="2">
    <source>
        <dbReference type="EMBL" id="SDS26946.1"/>
    </source>
</evidence>
<keyword evidence="3" id="KW-1185">Reference proteome</keyword>
<organism evidence="2 3">
    <name type="scientific">Bradyrhizobium canariense</name>
    <dbReference type="NCBI Taxonomy" id="255045"/>
    <lineage>
        <taxon>Bacteria</taxon>
        <taxon>Pseudomonadati</taxon>
        <taxon>Pseudomonadota</taxon>
        <taxon>Alphaproteobacteria</taxon>
        <taxon>Hyphomicrobiales</taxon>
        <taxon>Nitrobacteraceae</taxon>
        <taxon>Bradyrhizobium</taxon>
    </lineage>
</organism>
<evidence type="ECO:0000313" key="3">
    <source>
        <dbReference type="Proteomes" id="UP000243904"/>
    </source>
</evidence>
<evidence type="ECO:0000256" key="1">
    <source>
        <dbReference type="SAM" id="Phobius"/>
    </source>
</evidence>
<keyword evidence="1" id="KW-0472">Membrane</keyword>
<sequence length="281" mass="31439">MDKVRDIFSYFVAAMAMFAMLGAVYQAFNNQKGSALTLGTIFLVGTLIVFLPNVEFIKTLGVEARLRKTVTEAVATLASLKRLAEISARASYLTIAWGNRMGTPPARDKQAVLDEIDAQLAELKVPTDEVAKIQLPFVKMVRVDFFFLFQGVLNQYATIINSKLVDDVHQAQDTSAASAVVMHHSDLITAWTKRTKKEDPGADLEKQTLEDLLNDYMPKSGEWLSDKELAVFQKFKAEIVRLNADCEKKGGYTAEAVTYYDRYSGDHNIDKAKQLRNEVLQ</sequence>
<keyword evidence="1" id="KW-1133">Transmembrane helix</keyword>
<dbReference type="EMBL" id="LT629750">
    <property type="protein sequence ID" value="SDS26946.1"/>
    <property type="molecule type" value="Genomic_DNA"/>
</dbReference>